<evidence type="ECO:0000313" key="2">
    <source>
        <dbReference type="EMBL" id="KAK4461465.1"/>
    </source>
</evidence>
<protein>
    <submittedName>
        <fullName evidence="2">Uncharacterized protein</fullName>
    </submittedName>
</protein>
<dbReference type="AlphaFoldDB" id="A0AAV9HN81"/>
<evidence type="ECO:0000256" key="1">
    <source>
        <dbReference type="SAM" id="MobiDB-lite"/>
    </source>
</evidence>
<evidence type="ECO:0000313" key="3">
    <source>
        <dbReference type="Proteomes" id="UP001321749"/>
    </source>
</evidence>
<name>A0AAV9HN81_9PEZI</name>
<feature type="region of interest" description="Disordered" evidence="1">
    <location>
        <begin position="1"/>
        <end position="28"/>
    </location>
</feature>
<comment type="caution">
    <text evidence="2">The sequence shown here is derived from an EMBL/GenBank/DDBJ whole genome shotgun (WGS) entry which is preliminary data.</text>
</comment>
<proteinExistence type="predicted"/>
<dbReference type="EMBL" id="MU864990">
    <property type="protein sequence ID" value="KAK4461465.1"/>
    <property type="molecule type" value="Genomic_DNA"/>
</dbReference>
<accession>A0AAV9HN81</accession>
<sequence length="184" mass="21217">MEPPTTSRAGPQPEDNDNTATISTNDDNNWDGAVPRILELLDQLEEAQAEFGAMVWEYEWDRRDMLEDIHSMRQMLREGLVASSLFHSQVQRVLDADSKEIIADLEAALRAERSKNWELSYYARDVEEDRWKLQVRLRDSVPAQDGRNPLSKVKTAMERALEMEIAELRESMRNPKGRGRSKSV</sequence>
<dbReference type="Proteomes" id="UP001321749">
    <property type="component" value="Unassembled WGS sequence"/>
</dbReference>
<keyword evidence="3" id="KW-1185">Reference proteome</keyword>
<reference evidence="2" key="1">
    <citation type="journal article" date="2023" name="Mol. Phylogenet. Evol.">
        <title>Genome-scale phylogeny and comparative genomics of the fungal order Sordariales.</title>
        <authorList>
            <person name="Hensen N."/>
            <person name="Bonometti L."/>
            <person name="Westerberg I."/>
            <person name="Brannstrom I.O."/>
            <person name="Guillou S."/>
            <person name="Cros-Aarteil S."/>
            <person name="Calhoun S."/>
            <person name="Haridas S."/>
            <person name="Kuo A."/>
            <person name="Mondo S."/>
            <person name="Pangilinan J."/>
            <person name="Riley R."/>
            <person name="LaButti K."/>
            <person name="Andreopoulos B."/>
            <person name="Lipzen A."/>
            <person name="Chen C."/>
            <person name="Yan M."/>
            <person name="Daum C."/>
            <person name="Ng V."/>
            <person name="Clum A."/>
            <person name="Steindorff A."/>
            <person name="Ohm R.A."/>
            <person name="Martin F."/>
            <person name="Silar P."/>
            <person name="Natvig D.O."/>
            <person name="Lalanne C."/>
            <person name="Gautier V."/>
            <person name="Ament-Velasquez S.L."/>
            <person name="Kruys A."/>
            <person name="Hutchinson M.I."/>
            <person name="Powell A.J."/>
            <person name="Barry K."/>
            <person name="Miller A.N."/>
            <person name="Grigoriev I.V."/>
            <person name="Debuchy R."/>
            <person name="Gladieux P."/>
            <person name="Hiltunen Thoren M."/>
            <person name="Johannesson H."/>
        </authorList>
    </citation>
    <scope>NUCLEOTIDE SEQUENCE</scope>
    <source>
        <strain evidence="2">PSN324</strain>
    </source>
</reference>
<gene>
    <name evidence="2" type="ORF">QBC42DRAFT_178484</name>
</gene>
<feature type="compositionally biased region" description="Polar residues" evidence="1">
    <location>
        <begin position="18"/>
        <end position="27"/>
    </location>
</feature>
<reference evidence="2" key="2">
    <citation type="submission" date="2023-06" db="EMBL/GenBank/DDBJ databases">
        <authorList>
            <consortium name="Lawrence Berkeley National Laboratory"/>
            <person name="Mondo S.J."/>
            <person name="Hensen N."/>
            <person name="Bonometti L."/>
            <person name="Westerberg I."/>
            <person name="Brannstrom I.O."/>
            <person name="Guillou S."/>
            <person name="Cros-Aarteil S."/>
            <person name="Calhoun S."/>
            <person name="Haridas S."/>
            <person name="Kuo A."/>
            <person name="Pangilinan J."/>
            <person name="Riley R."/>
            <person name="Labutti K."/>
            <person name="Andreopoulos B."/>
            <person name="Lipzen A."/>
            <person name="Chen C."/>
            <person name="Yanf M."/>
            <person name="Daum C."/>
            <person name="Ng V."/>
            <person name="Clum A."/>
            <person name="Steindorff A."/>
            <person name="Ohm R."/>
            <person name="Martin F."/>
            <person name="Silar P."/>
            <person name="Natvig D."/>
            <person name="Lalanne C."/>
            <person name="Gautier V."/>
            <person name="Ament-Velasquez S.L."/>
            <person name="Kruys A."/>
            <person name="Hutchinson M.I."/>
            <person name="Powell A.J."/>
            <person name="Barry K."/>
            <person name="Miller A.N."/>
            <person name="Grigoriev I.V."/>
            <person name="Debuchy R."/>
            <person name="Gladieux P."/>
            <person name="Thoren M.H."/>
            <person name="Johannesson H."/>
        </authorList>
    </citation>
    <scope>NUCLEOTIDE SEQUENCE</scope>
    <source>
        <strain evidence="2">PSN324</strain>
    </source>
</reference>
<organism evidence="2 3">
    <name type="scientific">Cladorrhinum samala</name>
    <dbReference type="NCBI Taxonomy" id="585594"/>
    <lineage>
        <taxon>Eukaryota</taxon>
        <taxon>Fungi</taxon>
        <taxon>Dikarya</taxon>
        <taxon>Ascomycota</taxon>
        <taxon>Pezizomycotina</taxon>
        <taxon>Sordariomycetes</taxon>
        <taxon>Sordariomycetidae</taxon>
        <taxon>Sordariales</taxon>
        <taxon>Podosporaceae</taxon>
        <taxon>Cladorrhinum</taxon>
    </lineage>
</organism>